<dbReference type="InterPro" id="IPR023753">
    <property type="entry name" value="FAD/NAD-binding_dom"/>
</dbReference>
<sequence>MDRLDLVVVGTGGAAMAAGIHARAQGKSVVLVERGVIGGTCLNVGCLPSKTLLAVSGQREHALRNPFPGVPTSAGPADLDSLVDQKDALIEHMRHAKYLDVAEAHGFEIRRGQARFADPQTLLVDGEPLPAAAYVIATGSVPATPDLPGLDGVEWLTSTTAMELEELPESLIVIGGGYVGMEQAQLFAGLGTRVSLIGRLAPHTEPELADVMRQAFTRVGITVIEQRAGRVTAEADGVSVTTNAGQTVTAQRLLVATGRQARTDGLDLAAAGIEVDERGFIAVDARQHTLNPKVWAAGDVSGAPQYVYVAAETGRAAAVNALGGKAEVDYTGLPAVIFTRPQIASAGMTEAQALAAGHACDCRVLGGEDIPRALTNQDTLGALKIVVDADTGKVLGVHAALDGAGDVMLAATYAIKAGMTADDVADTWAPYLTMSEALRIAAGLFRTDKPTSCCA</sequence>
<evidence type="ECO:0000256" key="1">
    <source>
        <dbReference type="ARBA" id="ARBA00007532"/>
    </source>
</evidence>
<dbReference type="InterPro" id="IPR001100">
    <property type="entry name" value="Pyr_nuc-diS_OxRdtase"/>
</dbReference>
<organism evidence="21 22">
    <name type="scientific">Blastococcus mobilis</name>
    <dbReference type="NCBI Taxonomy" id="1938746"/>
    <lineage>
        <taxon>Bacteria</taxon>
        <taxon>Bacillati</taxon>
        <taxon>Actinomycetota</taxon>
        <taxon>Actinomycetes</taxon>
        <taxon>Geodermatophilales</taxon>
        <taxon>Geodermatophilaceae</taxon>
        <taxon>Blastococcus</taxon>
    </lineage>
</organism>
<dbReference type="Pfam" id="PF02852">
    <property type="entry name" value="Pyr_redox_dim"/>
    <property type="match status" value="1"/>
</dbReference>
<evidence type="ECO:0000256" key="15">
    <source>
        <dbReference type="ARBA" id="ARBA00048984"/>
    </source>
</evidence>
<evidence type="ECO:0000256" key="12">
    <source>
        <dbReference type="ARBA" id="ARBA00023157"/>
    </source>
</evidence>
<dbReference type="GO" id="GO:0016152">
    <property type="term" value="F:mercury (II) reductase (NADP+) activity"/>
    <property type="evidence" value="ECO:0007669"/>
    <property type="project" value="UniProtKB-EC"/>
</dbReference>
<evidence type="ECO:0000256" key="8">
    <source>
        <dbReference type="ARBA" id="ARBA00022827"/>
    </source>
</evidence>
<dbReference type="GO" id="GO:0016668">
    <property type="term" value="F:oxidoreductase activity, acting on a sulfur group of donors, NAD(P) as acceptor"/>
    <property type="evidence" value="ECO:0007669"/>
    <property type="project" value="InterPro"/>
</dbReference>
<dbReference type="Gene3D" id="3.30.390.30">
    <property type="match status" value="1"/>
</dbReference>
<evidence type="ECO:0000256" key="17">
    <source>
        <dbReference type="PIRSR" id="PIRSR000350-4"/>
    </source>
</evidence>
<comment type="similarity">
    <text evidence="1 18">Belongs to the class-I pyridine nucleotide-disulfide oxidoreductase family.</text>
</comment>
<dbReference type="GO" id="GO:0050661">
    <property type="term" value="F:NADP binding"/>
    <property type="evidence" value="ECO:0007669"/>
    <property type="project" value="InterPro"/>
</dbReference>
<evidence type="ECO:0000256" key="11">
    <source>
        <dbReference type="ARBA" id="ARBA00023002"/>
    </source>
</evidence>
<keyword evidence="8 16" id="KW-0274">FAD</keyword>
<feature type="binding site" evidence="16">
    <location>
        <position position="50"/>
    </location>
    <ligand>
        <name>FAD</name>
        <dbReference type="ChEBI" id="CHEBI:57692"/>
    </ligand>
</feature>
<dbReference type="PROSITE" id="PS00076">
    <property type="entry name" value="PYRIDINE_REDOX_1"/>
    <property type="match status" value="1"/>
</dbReference>
<keyword evidence="11 18" id="KW-0560">Oxidoreductase</keyword>
<dbReference type="SUPFAM" id="SSF55424">
    <property type="entry name" value="FAD/NAD-linked reductases, dimerisation (C-terminal) domain"/>
    <property type="match status" value="1"/>
</dbReference>
<keyword evidence="10" id="KW-0476">Mercury</keyword>
<dbReference type="InterPro" id="IPR012999">
    <property type="entry name" value="Pyr_OxRdtase_I_AS"/>
</dbReference>
<dbReference type="GO" id="GO:0003955">
    <property type="term" value="F:NAD(P)H dehydrogenase (quinone) activity"/>
    <property type="evidence" value="ECO:0007669"/>
    <property type="project" value="TreeGrafter"/>
</dbReference>
<evidence type="ECO:0000256" key="4">
    <source>
        <dbReference type="ARBA" id="ARBA00014791"/>
    </source>
</evidence>
<feature type="disulfide bond" description="Redox-active" evidence="17">
    <location>
        <begin position="41"/>
        <end position="46"/>
    </location>
</feature>
<dbReference type="EMBL" id="FZNO01000028">
    <property type="protein sequence ID" value="SNR82496.1"/>
    <property type="molecule type" value="Genomic_DNA"/>
</dbReference>
<evidence type="ECO:0000259" key="19">
    <source>
        <dbReference type="Pfam" id="PF02852"/>
    </source>
</evidence>
<keyword evidence="16" id="KW-0520">NAD</keyword>
<dbReference type="GO" id="GO:0050787">
    <property type="term" value="P:detoxification of mercury ion"/>
    <property type="evidence" value="ECO:0007669"/>
    <property type="project" value="InterPro"/>
</dbReference>
<evidence type="ECO:0000313" key="21">
    <source>
        <dbReference type="EMBL" id="SNR82496.1"/>
    </source>
</evidence>
<evidence type="ECO:0000256" key="13">
    <source>
        <dbReference type="ARBA" id="ARBA00023284"/>
    </source>
</evidence>
<evidence type="ECO:0000256" key="16">
    <source>
        <dbReference type="PIRSR" id="PIRSR000350-3"/>
    </source>
</evidence>
<feature type="binding site" evidence="16">
    <location>
        <begin position="138"/>
        <end position="140"/>
    </location>
    <ligand>
        <name>FAD</name>
        <dbReference type="ChEBI" id="CHEBI:57692"/>
    </ligand>
</feature>
<evidence type="ECO:0000313" key="22">
    <source>
        <dbReference type="Proteomes" id="UP000198403"/>
    </source>
</evidence>
<keyword evidence="7" id="KW-0479">Metal-binding</keyword>
<comment type="cofactor">
    <cofactor evidence="16">
        <name>FAD</name>
        <dbReference type="ChEBI" id="CHEBI:57692"/>
    </cofactor>
    <text evidence="16">Binds 1 FAD per subunit.</text>
</comment>
<dbReference type="InterPro" id="IPR021179">
    <property type="entry name" value="Mercury_reductase_MerA"/>
</dbReference>
<keyword evidence="16" id="KW-0547">Nucleotide-binding</keyword>
<dbReference type="InterPro" id="IPR004099">
    <property type="entry name" value="Pyr_nucl-diS_OxRdtase_dimer"/>
</dbReference>
<evidence type="ECO:0000256" key="5">
    <source>
        <dbReference type="ARBA" id="ARBA00022466"/>
    </source>
</evidence>
<keyword evidence="6 18" id="KW-0285">Flavoprotein</keyword>
<dbReference type="PANTHER" id="PTHR43014:SF2">
    <property type="entry name" value="MERCURIC REDUCTASE"/>
    <property type="match status" value="1"/>
</dbReference>
<comment type="subunit">
    <text evidence="2">Homodimer.</text>
</comment>
<dbReference type="PANTHER" id="PTHR43014">
    <property type="entry name" value="MERCURIC REDUCTASE"/>
    <property type="match status" value="1"/>
</dbReference>
<dbReference type="RefSeq" id="WP_089338395.1">
    <property type="nucleotide sequence ID" value="NZ_FZNO01000028.1"/>
</dbReference>
<dbReference type="Pfam" id="PF07992">
    <property type="entry name" value="Pyr_redox_2"/>
    <property type="match status" value="1"/>
</dbReference>
<dbReference type="InterPro" id="IPR036188">
    <property type="entry name" value="FAD/NAD-bd_sf"/>
</dbReference>
<dbReference type="EC" id="1.16.1.1" evidence="3"/>
<keyword evidence="13 18" id="KW-0676">Redox-active center</keyword>
<dbReference type="AlphaFoldDB" id="A0A238ZG54"/>
<evidence type="ECO:0000256" key="18">
    <source>
        <dbReference type="RuleBase" id="RU003691"/>
    </source>
</evidence>
<evidence type="ECO:0000256" key="10">
    <source>
        <dbReference type="ARBA" id="ARBA00022914"/>
    </source>
</evidence>
<dbReference type="GO" id="GO:0050660">
    <property type="term" value="F:flavin adenine dinucleotide binding"/>
    <property type="evidence" value="ECO:0007669"/>
    <property type="project" value="InterPro"/>
</dbReference>
<gene>
    <name evidence="21" type="ORF">SAMN06272737_12868</name>
</gene>
<feature type="domain" description="Pyridine nucleotide-disulphide oxidoreductase dimerisation" evidence="19">
    <location>
        <begin position="334"/>
        <end position="441"/>
    </location>
</feature>
<evidence type="ECO:0000256" key="3">
    <source>
        <dbReference type="ARBA" id="ARBA00012661"/>
    </source>
</evidence>
<evidence type="ECO:0000256" key="9">
    <source>
        <dbReference type="ARBA" id="ARBA00022857"/>
    </source>
</evidence>
<dbReference type="Gene3D" id="3.50.50.60">
    <property type="entry name" value="FAD/NAD(P)-binding domain"/>
    <property type="match status" value="2"/>
</dbReference>
<comment type="catalytic activity">
    <reaction evidence="15">
        <text>Hg + NADP(+) + H(+) = Hg(2+) + NADPH</text>
        <dbReference type="Rhea" id="RHEA:23856"/>
        <dbReference type="ChEBI" id="CHEBI:15378"/>
        <dbReference type="ChEBI" id="CHEBI:16170"/>
        <dbReference type="ChEBI" id="CHEBI:16793"/>
        <dbReference type="ChEBI" id="CHEBI:57783"/>
        <dbReference type="ChEBI" id="CHEBI:58349"/>
        <dbReference type="EC" id="1.16.1.1"/>
    </reaction>
</comment>
<dbReference type="GO" id="GO:0045340">
    <property type="term" value="F:mercury ion binding"/>
    <property type="evidence" value="ECO:0007669"/>
    <property type="project" value="InterPro"/>
</dbReference>
<keyword evidence="5" id="KW-0475">Mercuric resistance</keyword>
<keyword evidence="12" id="KW-1015">Disulfide bond</keyword>
<dbReference type="PRINTS" id="PR00368">
    <property type="entry name" value="FADPNR"/>
</dbReference>
<name>A0A238ZG54_9ACTN</name>
<feature type="domain" description="FAD/NAD(P)-binding" evidence="20">
    <location>
        <begin position="5"/>
        <end position="314"/>
    </location>
</feature>
<evidence type="ECO:0000259" key="20">
    <source>
        <dbReference type="Pfam" id="PF07992"/>
    </source>
</evidence>
<evidence type="ECO:0000256" key="6">
    <source>
        <dbReference type="ARBA" id="ARBA00022630"/>
    </source>
</evidence>
<dbReference type="PRINTS" id="PR00411">
    <property type="entry name" value="PNDRDTASEI"/>
</dbReference>
<dbReference type="SUPFAM" id="SSF51905">
    <property type="entry name" value="FAD/NAD(P)-binding domain"/>
    <property type="match status" value="1"/>
</dbReference>
<feature type="binding site" evidence="16">
    <location>
        <position position="299"/>
    </location>
    <ligand>
        <name>FAD</name>
        <dbReference type="ChEBI" id="CHEBI:57692"/>
    </ligand>
</feature>
<evidence type="ECO:0000256" key="2">
    <source>
        <dbReference type="ARBA" id="ARBA00011738"/>
    </source>
</evidence>
<dbReference type="PIRSF" id="PIRSF000350">
    <property type="entry name" value="Mercury_reductase_MerA"/>
    <property type="match status" value="1"/>
</dbReference>
<feature type="binding site" evidence="16">
    <location>
        <begin position="175"/>
        <end position="182"/>
    </location>
    <ligand>
        <name>NAD(+)</name>
        <dbReference type="ChEBI" id="CHEBI:57540"/>
    </ligand>
</feature>
<feature type="binding site" evidence="16">
    <location>
        <position position="258"/>
    </location>
    <ligand>
        <name>NAD(+)</name>
        <dbReference type="ChEBI" id="CHEBI:57540"/>
    </ligand>
</feature>
<evidence type="ECO:0000256" key="7">
    <source>
        <dbReference type="ARBA" id="ARBA00022723"/>
    </source>
</evidence>
<protein>
    <recommendedName>
        <fullName evidence="4">Mercuric reductase</fullName>
        <ecNumber evidence="3">1.16.1.1</ecNumber>
    </recommendedName>
    <alternativeName>
        <fullName evidence="14">Hg(II) reductase</fullName>
    </alternativeName>
</protein>
<dbReference type="Proteomes" id="UP000198403">
    <property type="component" value="Unassembled WGS sequence"/>
</dbReference>
<keyword evidence="22" id="KW-1185">Reference proteome</keyword>
<keyword evidence="9" id="KW-0521">NADP</keyword>
<dbReference type="InterPro" id="IPR016156">
    <property type="entry name" value="FAD/NAD-linked_Rdtase_dimer_sf"/>
</dbReference>
<evidence type="ECO:0000256" key="14">
    <source>
        <dbReference type="ARBA" id="ARBA00031725"/>
    </source>
</evidence>
<dbReference type="OrthoDB" id="9800167at2"/>
<accession>A0A238ZG54</accession>
<dbReference type="NCBIfam" id="TIGR02053">
    <property type="entry name" value="MerA"/>
    <property type="match status" value="1"/>
</dbReference>
<reference evidence="21 22" key="1">
    <citation type="submission" date="2017-06" db="EMBL/GenBank/DDBJ databases">
        <authorList>
            <person name="Kim H.J."/>
            <person name="Triplett B.A."/>
        </authorList>
    </citation>
    <scope>NUCLEOTIDE SEQUENCE [LARGE SCALE GENOMIC DNA]</scope>
    <source>
        <strain evidence="21 22">DSM 44272</strain>
    </source>
</reference>
<proteinExistence type="inferred from homology"/>